<dbReference type="AlphaFoldDB" id="A0A917G2W8"/>
<evidence type="ECO:0000313" key="2">
    <source>
        <dbReference type="Proteomes" id="UP000616608"/>
    </source>
</evidence>
<reference evidence="1" key="2">
    <citation type="submission" date="2020-09" db="EMBL/GenBank/DDBJ databases">
        <authorList>
            <person name="Sun Q."/>
            <person name="Zhou Y."/>
        </authorList>
    </citation>
    <scope>NUCLEOTIDE SEQUENCE</scope>
    <source>
        <strain evidence="1">CGMCC 1.15760</strain>
    </source>
</reference>
<organism evidence="1 2">
    <name type="scientific">Lysinibacillus alkalisoli</name>
    <dbReference type="NCBI Taxonomy" id="1911548"/>
    <lineage>
        <taxon>Bacteria</taxon>
        <taxon>Bacillati</taxon>
        <taxon>Bacillota</taxon>
        <taxon>Bacilli</taxon>
        <taxon>Bacillales</taxon>
        <taxon>Bacillaceae</taxon>
        <taxon>Lysinibacillus</taxon>
    </lineage>
</organism>
<dbReference type="EMBL" id="BMJT01000004">
    <property type="protein sequence ID" value="GGG20055.1"/>
    <property type="molecule type" value="Genomic_DNA"/>
</dbReference>
<evidence type="ECO:0000313" key="1">
    <source>
        <dbReference type="EMBL" id="GGG20055.1"/>
    </source>
</evidence>
<gene>
    <name evidence="1" type="ORF">GCM10007425_13070</name>
</gene>
<accession>A0A917G2W8</accession>
<keyword evidence="2" id="KW-1185">Reference proteome</keyword>
<protein>
    <submittedName>
        <fullName evidence="1">Uncharacterized protein</fullName>
    </submittedName>
</protein>
<comment type="caution">
    <text evidence="1">The sequence shown here is derived from an EMBL/GenBank/DDBJ whole genome shotgun (WGS) entry which is preliminary data.</text>
</comment>
<dbReference type="InterPro" id="IPR020908">
    <property type="entry name" value="UPF0738"/>
</dbReference>
<sequence length="125" mass="14212">MRKQLNVQAIELQPYTFILNENELNEQVTASKQVIVDSDDFAFIYLLDSGEGYYYLRIQPELWGMLAQGIIQQKDPVAISGENTLTLTQFNEELEALLFNIEGNGNYGEAFVEEVERVFAAILQA</sequence>
<name>A0A917G2W8_9BACI</name>
<dbReference type="Pfam" id="PF19785">
    <property type="entry name" value="UPF0738"/>
    <property type="match status" value="1"/>
</dbReference>
<dbReference type="Proteomes" id="UP000616608">
    <property type="component" value="Unassembled WGS sequence"/>
</dbReference>
<proteinExistence type="predicted"/>
<reference evidence="1" key="1">
    <citation type="journal article" date="2014" name="Int. J. Syst. Evol. Microbiol.">
        <title>Complete genome sequence of Corynebacterium casei LMG S-19264T (=DSM 44701T), isolated from a smear-ripened cheese.</title>
        <authorList>
            <consortium name="US DOE Joint Genome Institute (JGI-PGF)"/>
            <person name="Walter F."/>
            <person name="Albersmeier A."/>
            <person name="Kalinowski J."/>
            <person name="Ruckert C."/>
        </authorList>
    </citation>
    <scope>NUCLEOTIDE SEQUENCE</scope>
    <source>
        <strain evidence="1">CGMCC 1.15760</strain>
    </source>
</reference>